<dbReference type="SMR" id="A0A843W0U9"/>
<sequence>MLRPRCPPSVTLPYLEFTTSTPQENPSTGYLSQLLLSQPLVPVYVTFRPAKVLQLKWNCVPSLQCTSFEALTAHVCPVWVRCPDPPPALHVKLICSINVQKLIRPLLPAWFYGNGFVLGCAEMTTGLLASGTNLHAAVKLV</sequence>
<dbReference type="AlphaFoldDB" id="A0A843W0U9"/>
<evidence type="ECO:0000313" key="1">
    <source>
        <dbReference type="EMBL" id="MQM00398.1"/>
    </source>
</evidence>
<organism evidence="1 2">
    <name type="scientific">Colocasia esculenta</name>
    <name type="common">Wild taro</name>
    <name type="synonym">Arum esculentum</name>
    <dbReference type="NCBI Taxonomy" id="4460"/>
    <lineage>
        <taxon>Eukaryota</taxon>
        <taxon>Viridiplantae</taxon>
        <taxon>Streptophyta</taxon>
        <taxon>Embryophyta</taxon>
        <taxon>Tracheophyta</taxon>
        <taxon>Spermatophyta</taxon>
        <taxon>Magnoliopsida</taxon>
        <taxon>Liliopsida</taxon>
        <taxon>Araceae</taxon>
        <taxon>Aroideae</taxon>
        <taxon>Colocasieae</taxon>
        <taxon>Colocasia</taxon>
    </lineage>
</organism>
<keyword evidence="2" id="KW-1185">Reference proteome</keyword>
<comment type="caution">
    <text evidence="1">The sequence shown here is derived from an EMBL/GenBank/DDBJ whole genome shotgun (WGS) entry which is preliminary data.</text>
</comment>
<gene>
    <name evidence="1" type="ORF">Taro_033132</name>
</gene>
<accession>A0A843W0U9</accession>
<reference evidence="1" key="1">
    <citation type="submission" date="2017-07" db="EMBL/GenBank/DDBJ databases">
        <title>Taro Niue Genome Assembly and Annotation.</title>
        <authorList>
            <person name="Atibalentja N."/>
            <person name="Keating K."/>
            <person name="Fields C.J."/>
        </authorList>
    </citation>
    <scope>NUCLEOTIDE SEQUENCE</scope>
    <source>
        <strain evidence="1">Niue_2</strain>
        <tissue evidence="1">Leaf</tissue>
    </source>
</reference>
<dbReference type="InterPro" id="IPR023213">
    <property type="entry name" value="CAT-like_dom_sf"/>
</dbReference>
<name>A0A843W0U9_COLES</name>
<protein>
    <submittedName>
        <fullName evidence="1">Uncharacterized protein</fullName>
    </submittedName>
</protein>
<evidence type="ECO:0000313" key="2">
    <source>
        <dbReference type="Proteomes" id="UP000652761"/>
    </source>
</evidence>
<dbReference type="Proteomes" id="UP000652761">
    <property type="component" value="Unassembled WGS sequence"/>
</dbReference>
<dbReference type="EMBL" id="NMUH01002508">
    <property type="protein sequence ID" value="MQM00398.1"/>
    <property type="molecule type" value="Genomic_DNA"/>
</dbReference>
<dbReference type="Gene3D" id="3.30.559.10">
    <property type="entry name" value="Chloramphenicol acetyltransferase-like domain"/>
    <property type="match status" value="1"/>
</dbReference>
<proteinExistence type="predicted"/>